<dbReference type="PRINTS" id="PR01438">
    <property type="entry name" value="UNVRSLSTRESS"/>
</dbReference>
<evidence type="ECO:0000259" key="2">
    <source>
        <dbReference type="Pfam" id="PF00582"/>
    </source>
</evidence>
<comment type="caution">
    <text evidence="3">The sequence shown here is derived from an EMBL/GenBank/DDBJ whole genome shotgun (WGS) entry which is preliminary data.</text>
</comment>
<dbReference type="Pfam" id="PF00582">
    <property type="entry name" value="Usp"/>
    <property type="match status" value="1"/>
</dbReference>
<organism evidence="3 4">
    <name type="scientific">Lysobacter concretionis Ko07 = DSM 16239</name>
    <dbReference type="NCBI Taxonomy" id="1122185"/>
    <lineage>
        <taxon>Bacteria</taxon>
        <taxon>Pseudomonadati</taxon>
        <taxon>Pseudomonadota</taxon>
        <taxon>Gammaproteobacteria</taxon>
        <taxon>Lysobacterales</taxon>
        <taxon>Lysobacteraceae</taxon>
        <taxon>Novilysobacter</taxon>
    </lineage>
</organism>
<reference evidence="3 4" key="1">
    <citation type="submission" date="2013-08" db="EMBL/GenBank/DDBJ databases">
        <title>Genome sequencing of Lysobacter.</title>
        <authorList>
            <person name="Zhang S."/>
            <person name="Wang G."/>
        </authorList>
    </citation>
    <scope>NUCLEOTIDE SEQUENCE [LARGE SCALE GENOMIC DNA]</scope>
    <source>
        <strain evidence="3 4">Ko07</strain>
    </source>
</reference>
<protein>
    <submittedName>
        <fullName evidence="3">Universal stress protein UspA</fullName>
    </submittedName>
</protein>
<evidence type="ECO:0000256" key="1">
    <source>
        <dbReference type="ARBA" id="ARBA00008791"/>
    </source>
</evidence>
<comment type="similarity">
    <text evidence="1">Belongs to the universal stress protein A family.</text>
</comment>
<dbReference type="RefSeq" id="WP_036191442.1">
    <property type="nucleotide sequence ID" value="NZ_AVPS01000001.1"/>
</dbReference>
<dbReference type="SUPFAM" id="SSF52402">
    <property type="entry name" value="Adenine nucleotide alpha hydrolases-like"/>
    <property type="match status" value="1"/>
</dbReference>
<dbReference type="InterPro" id="IPR014729">
    <property type="entry name" value="Rossmann-like_a/b/a_fold"/>
</dbReference>
<evidence type="ECO:0000313" key="4">
    <source>
        <dbReference type="Proteomes" id="UP000030017"/>
    </source>
</evidence>
<gene>
    <name evidence="3" type="ORF">N792_00475</name>
</gene>
<accession>A0A0A0EQM0</accession>
<dbReference type="Gene3D" id="3.40.50.620">
    <property type="entry name" value="HUPs"/>
    <property type="match status" value="1"/>
</dbReference>
<dbReference type="Proteomes" id="UP000030017">
    <property type="component" value="Unassembled WGS sequence"/>
</dbReference>
<feature type="domain" description="UspA" evidence="2">
    <location>
        <begin position="1"/>
        <end position="147"/>
    </location>
</feature>
<dbReference type="InterPro" id="IPR006015">
    <property type="entry name" value="Universal_stress_UspA"/>
</dbReference>
<sequence>MYQQILIATDGSELAGKGLEQGLRLAAALDAEVTILTASERWTPVDAGLVWGGSAGMLEEYRTHVRKAADEVLAAAGARATELGVRHQTLYVPDRYPAETILETATARGVDLIVMASHGRRGLDRLLVGSQTNAVITHSTIPVLVVR</sequence>
<dbReference type="PANTHER" id="PTHR46268">
    <property type="entry name" value="STRESS RESPONSE PROTEIN NHAX"/>
    <property type="match status" value="1"/>
</dbReference>
<keyword evidence="4" id="KW-1185">Reference proteome</keyword>
<evidence type="ECO:0000313" key="3">
    <source>
        <dbReference type="EMBL" id="KGM52759.1"/>
    </source>
</evidence>
<proteinExistence type="inferred from homology"/>
<dbReference type="STRING" id="1122185.N792_00475"/>
<dbReference type="eggNOG" id="COG0589">
    <property type="taxonomic scope" value="Bacteria"/>
</dbReference>
<dbReference type="InterPro" id="IPR006016">
    <property type="entry name" value="UspA"/>
</dbReference>
<dbReference type="CDD" id="cd00293">
    <property type="entry name" value="USP-like"/>
    <property type="match status" value="1"/>
</dbReference>
<dbReference type="PANTHER" id="PTHR46268:SF15">
    <property type="entry name" value="UNIVERSAL STRESS PROTEIN HP_0031"/>
    <property type="match status" value="1"/>
</dbReference>
<dbReference type="EMBL" id="AVPS01000001">
    <property type="protein sequence ID" value="KGM52759.1"/>
    <property type="molecule type" value="Genomic_DNA"/>
</dbReference>
<dbReference type="AlphaFoldDB" id="A0A0A0EQM0"/>
<dbReference type="OrthoDB" id="9792500at2"/>
<name>A0A0A0EQM0_9GAMM</name>